<accession>A0ACB8RHA7</accession>
<gene>
    <name evidence="1" type="ORF">FA95DRAFT_1465992</name>
</gene>
<dbReference type="EMBL" id="MU276015">
    <property type="protein sequence ID" value="KAI0043519.1"/>
    <property type="molecule type" value="Genomic_DNA"/>
</dbReference>
<name>A0ACB8RHA7_9AGAM</name>
<organism evidence="1 2">
    <name type="scientific">Auriscalpium vulgare</name>
    <dbReference type="NCBI Taxonomy" id="40419"/>
    <lineage>
        <taxon>Eukaryota</taxon>
        <taxon>Fungi</taxon>
        <taxon>Dikarya</taxon>
        <taxon>Basidiomycota</taxon>
        <taxon>Agaricomycotina</taxon>
        <taxon>Agaricomycetes</taxon>
        <taxon>Russulales</taxon>
        <taxon>Auriscalpiaceae</taxon>
        <taxon>Auriscalpium</taxon>
    </lineage>
</organism>
<protein>
    <submittedName>
        <fullName evidence="1">Uncharacterized protein</fullName>
    </submittedName>
</protein>
<comment type="caution">
    <text evidence="1">The sequence shown here is derived from an EMBL/GenBank/DDBJ whole genome shotgun (WGS) entry which is preliminary data.</text>
</comment>
<feature type="non-terminal residue" evidence="1">
    <location>
        <position position="1"/>
    </location>
</feature>
<evidence type="ECO:0000313" key="1">
    <source>
        <dbReference type="EMBL" id="KAI0043519.1"/>
    </source>
</evidence>
<feature type="non-terminal residue" evidence="1">
    <location>
        <position position="133"/>
    </location>
</feature>
<evidence type="ECO:0000313" key="2">
    <source>
        <dbReference type="Proteomes" id="UP000814033"/>
    </source>
</evidence>
<sequence length="133" mass="14843">GPRAVTVPHRDAKNVPYGWCAVTALGDFDYERGGHLVLWDLQLVIEFPPGASILIPSALITHSNVAIQPGETRQSITQFCAGSLIRWHAYGFRTERAMRRQDRALAEAFDDSATTRWDEMLAYLPTWDGIQGS</sequence>
<reference evidence="1" key="2">
    <citation type="journal article" date="2022" name="New Phytol.">
        <title>Evolutionary transition to the ectomycorrhizal habit in the genomes of a hyperdiverse lineage of mushroom-forming fungi.</title>
        <authorList>
            <person name="Looney B."/>
            <person name="Miyauchi S."/>
            <person name="Morin E."/>
            <person name="Drula E."/>
            <person name="Courty P.E."/>
            <person name="Kohler A."/>
            <person name="Kuo A."/>
            <person name="LaButti K."/>
            <person name="Pangilinan J."/>
            <person name="Lipzen A."/>
            <person name="Riley R."/>
            <person name="Andreopoulos W."/>
            <person name="He G."/>
            <person name="Johnson J."/>
            <person name="Nolan M."/>
            <person name="Tritt A."/>
            <person name="Barry K.W."/>
            <person name="Grigoriev I.V."/>
            <person name="Nagy L.G."/>
            <person name="Hibbett D."/>
            <person name="Henrissat B."/>
            <person name="Matheny P.B."/>
            <person name="Labbe J."/>
            <person name="Martin F.M."/>
        </authorList>
    </citation>
    <scope>NUCLEOTIDE SEQUENCE</scope>
    <source>
        <strain evidence="1">FP105234-sp</strain>
    </source>
</reference>
<keyword evidence="2" id="KW-1185">Reference proteome</keyword>
<dbReference type="Proteomes" id="UP000814033">
    <property type="component" value="Unassembled WGS sequence"/>
</dbReference>
<proteinExistence type="predicted"/>
<reference evidence="1" key="1">
    <citation type="submission" date="2021-02" db="EMBL/GenBank/DDBJ databases">
        <authorList>
            <consortium name="DOE Joint Genome Institute"/>
            <person name="Ahrendt S."/>
            <person name="Looney B.P."/>
            <person name="Miyauchi S."/>
            <person name="Morin E."/>
            <person name="Drula E."/>
            <person name="Courty P.E."/>
            <person name="Chicoki N."/>
            <person name="Fauchery L."/>
            <person name="Kohler A."/>
            <person name="Kuo A."/>
            <person name="Labutti K."/>
            <person name="Pangilinan J."/>
            <person name="Lipzen A."/>
            <person name="Riley R."/>
            <person name="Andreopoulos W."/>
            <person name="He G."/>
            <person name="Johnson J."/>
            <person name="Barry K.W."/>
            <person name="Grigoriev I.V."/>
            <person name="Nagy L."/>
            <person name="Hibbett D."/>
            <person name="Henrissat B."/>
            <person name="Matheny P.B."/>
            <person name="Labbe J."/>
            <person name="Martin F."/>
        </authorList>
    </citation>
    <scope>NUCLEOTIDE SEQUENCE</scope>
    <source>
        <strain evidence="1">FP105234-sp</strain>
    </source>
</reference>